<comment type="similarity">
    <text evidence="7">Belongs to the PINc/VapC protein family.</text>
</comment>
<dbReference type="SUPFAM" id="SSF88723">
    <property type="entry name" value="PIN domain-like"/>
    <property type="match status" value="1"/>
</dbReference>
<dbReference type="CDD" id="cd09881">
    <property type="entry name" value="PIN_VapC4-5_FitB-like"/>
    <property type="match status" value="1"/>
</dbReference>
<dbReference type="STRING" id="545694.TREPR_0606"/>
<gene>
    <name evidence="9" type="ordered locus">TREPR_0606</name>
</gene>
<evidence type="ECO:0000256" key="3">
    <source>
        <dbReference type="ARBA" id="ARBA00022722"/>
    </source>
</evidence>
<dbReference type="PANTHER" id="PTHR33653">
    <property type="entry name" value="RIBONUCLEASE VAPC2"/>
    <property type="match status" value="1"/>
</dbReference>
<reference evidence="10" key="1">
    <citation type="submission" date="2009-12" db="EMBL/GenBank/DDBJ databases">
        <title>Complete sequence of Treponema primitia strain ZAS-2.</title>
        <authorList>
            <person name="Tetu S.G."/>
            <person name="Matson E."/>
            <person name="Ren Q."/>
            <person name="Seshadri R."/>
            <person name="Elbourne L."/>
            <person name="Hassan K.A."/>
            <person name="Durkin A."/>
            <person name="Radune D."/>
            <person name="Mohamoud Y."/>
            <person name="Shay R."/>
            <person name="Jin S."/>
            <person name="Zhang X."/>
            <person name="Lucey K."/>
            <person name="Ballor N.R."/>
            <person name="Ottesen E."/>
            <person name="Rosenthal R."/>
            <person name="Allen A."/>
            <person name="Leadbetter J.R."/>
            <person name="Paulsen I.T."/>
        </authorList>
    </citation>
    <scope>NUCLEOTIDE SEQUENCE [LARGE SCALE GENOMIC DNA]</scope>
    <source>
        <strain evidence="10">ATCC BAA-887 / DSM 12427 / ZAS-2</strain>
    </source>
</reference>
<dbReference type="GO" id="GO:0046872">
    <property type="term" value="F:metal ion binding"/>
    <property type="evidence" value="ECO:0007669"/>
    <property type="project" value="UniProtKB-KW"/>
</dbReference>
<dbReference type="InterPro" id="IPR002716">
    <property type="entry name" value="PIN_dom"/>
</dbReference>
<keyword evidence="2" id="KW-1277">Toxin-antitoxin system</keyword>
<proteinExistence type="inferred from homology"/>
<keyword evidence="10" id="KW-1185">Reference proteome</keyword>
<name>F5YKN6_TREPZ</name>
<sequence length="131" mass="15082">MYMLDTNICIYIIKKKNPNVLKKLKSRWKKGLAISTITLAELEFGNENSMYKEKNQIALIEFLSIIDIKSFDEKATKEYGIIKKGLKDRQCLIGPLDMLIGAHAKSLGMTLVTNNTKEFERIKNLKVENWV</sequence>
<evidence type="ECO:0000259" key="8">
    <source>
        <dbReference type="Pfam" id="PF01850"/>
    </source>
</evidence>
<dbReference type="Gene3D" id="3.40.50.1010">
    <property type="entry name" value="5'-nuclease"/>
    <property type="match status" value="1"/>
</dbReference>
<evidence type="ECO:0000313" key="10">
    <source>
        <dbReference type="Proteomes" id="UP000009223"/>
    </source>
</evidence>
<accession>F5YKN6</accession>
<keyword evidence="4" id="KW-0479">Metal-binding</keyword>
<dbReference type="EMBL" id="CP001843">
    <property type="protein sequence ID" value="AEF86647.1"/>
    <property type="molecule type" value="Genomic_DNA"/>
</dbReference>
<evidence type="ECO:0000256" key="1">
    <source>
        <dbReference type="ARBA" id="ARBA00001946"/>
    </source>
</evidence>
<dbReference type="InterPro" id="IPR050556">
    <property type="entry name" value="Type_II_TA_system_RNase"/>
</dbReference>
<evidence type="ECO:0000313" key="9">
    <source>
        <dbReference type="EMBL" id="AEF86647.1"/>
    </source>
</evidence>
<keyword evidence="5" id="KW-0378">Hydrolase</keyword>
<dbReference type="InterPro" id="IPR029060">
    <property type="entry name" value="PIN-like_dom_sf"/>
</dbReference>
<reference evidence="9 10" key="2">
    <citation type="journal article" date="2011" name="ISME J.">
        <title>RNA-seq reveals cooperative metabolic interactions between two termite-gut spirochete species in co-culture.</title>
        <authorList>
            <person name="Rosenthal A.Z."/>
            <person name="Matson E.G."/>
            <person name="Eldar A."/>
            <person name="Leadbetter J.R."/>
        </authorList>
    </citation>
    <scope>NUCLEOTIDE SEQUENCE [LARGE SCALE GENOMIC DNA]</scope>
    <source>
        <strain evidence="10">ATCC BAA-887 / DSM 12427 / ZAS-2</strain>
    </source>
</reference>
<dbReference type="OrthoDB" id="9796690at2"/>
<organism evidence="9 10">
    <name type="scientific">Treponema primitia (strain ATCC BAA-887 / DSM 12427 / ZAS-2)</name>
    <dbReference type="NCBI Taxonomy" id="545694"/>
    <lineage>
        <taxon>Bacteria</taxon>
        <taxon>Pseudomonadati</taxon>
        <taxon>Spirochaetota</taxon>
        <taxon>Spirochaetia</taxon>
        <taxon>Spirochaetales</taxon>
        <taxon>Treponemataceae</taxon>
        <taxon>Treponema</taxon>
    </lineage>
</organism>
<dbReference type="PANTHER" id="PTHR33653:SF1">
    <property type="entry name" value="RIBONUCLEASE VAPC2"/>
    <property type="match status" value="1"/>
</dbReference>
<dbReference type="HOGENOM" id="CLU_118482_5_3_12"/>
<dbReference type="GO" id="GO:0016787">
    <property type="term" value="F:hydrolase activity"/>
    <property type="evidence" value="ECO:0007669"/>
    <property type="project" value="UniProtKB-KW"/>
</dbReference>
<evidence type="ECO:0000256" key="6">
    <source>
        <dbReference type="ARBA" id="ARBA00022842"/>
    </source>
</evidence>
<dbReference type="Pfam" id="PF01850">
    <property type="entry name" value="PIN"/>
    <property type="match status" value="1"/>
</dbReference>
<comment type="cofactor">
    <cofactor evidence="1">
        <name>Mg(2+)</name>
        <dbReference type="ChEBI" id="CHEBI:18420"/>
    </cofactor>
</comment>
<evidence type="ECO:0000256" key="4">
    <source>
        <dbReference type="ARBA" id="ARBA00022723"/>
    </source>
</evidence>
<keyword evidence="6" id="KW-0460">Magnesium</keyword>
<dbReference type="eggNOG" id="COG1487">
    <property type="taxonomic scope" value="Bacteria"/>
</dbReference>
<dbReference type="Proteomes" id="UP000009223">
    <property type="component" value="Chromosome"/>
</dbReference>
<feature type="domain" description="PIN" evidence="8">
    <location>
        <begin position="2"/>
        <end position="123"/>
    </location>
</feature>
<dbReference type="GO" id="GO:0004518">
    <property type="term" value="F:nuclease activity"/>
    <property type="evidence" value="ECO:0007669"/>
    <property type="project" value="UniProtKB-KW"/>
</dbReference>
<protein>
    <submittedName>
        <fullName evidence="9">Putative virulence-associated protein</fullName>
    </submittedName>
</protein>
<evidence type="ECO:0000256" key="2">
    <source>
        <dbReference type="ARBA" id="ARBA00022649"/>
    </source>
</evidence>
<dbReference type="AlphaFoldDB" id="F5YKN6"/>
<evidence type="ECO:0000256" key="7">
    <source>
        <dbReference type="ARBA" id="ARBA00038093"/>
    </source>
</evidence>
<keyword evidence="3" id="KW-0540">Nuclease</keyword>
<dbReference type="RefSeq" id="WP_015709418.1">
    <property type="nucleotide sequence ID" value="NC_015578.1"/>
</dbReference>
<dbReference type="KEGG" id="tpi:TREPR_0606"/>
<evidence type="ECO:0000256" key="5">
    <source>
        <dbReference type="ARBA" id="ARBA00022801"/>
    </source>
</evidence>